<protein>
    <recommendedName>
        <fullName evidence="3">histidine kinase</fullName>
        <ecNumber evidence="3">2.7.13.3</ecNumber>
    </recommendedName>
</protein>
<feature type="domain" description="HAMP" evidence="13">
    <location>
        <begin position="190"/>
        <end position="242"/>
    </location>
</feature>
<evidence type="ECO:0000256" key="1">
    <source>
        <dbReference type="ARBA" id="ARBA00000085"/>
    </source>
</evidence>
<dbReference type="PANTHER" id="PTHR45436">
    <property type="entry name" value="SENSOR HISTIDINE KINASE YKOH"/>
    <property type="match status" value="1"/>
</dbReference>
<dbReference type="Pfam" id="PF02518">
    <property type="entry name" value="HATPase_c"/>
    <property type="match status" value="1"/>
</dbReference>
<name>A0A918LJX1_9PSEU</name>
<dbReference type="InterPro" id="IPR004358">
    <property type="entry name" value="Sig_transdc_His_kin-like_C"/>
</dbReference>
<evidence type="ECO:0000259" key="12">
    <source>
        <dbReference type="PROSITE" id="PS50109"/>
    </source>
</evidence>
<evidence type="ECO:0000313" key="15">
    <source>
        <dbReference type="Proteomes" id="UP000660680"/>
    </source>
</evidence>
<comment type="caution">
    <text evidence="14">The sequence shown here is derived from an EMBL/GenBank/DDBJ whole genome shotgun (WGS) entry which is preliminary data.</text>
</comment>
<dbReference type="InterPro" id="IPR005467">
    <property type="entry name" value="His_kinase_dom"/>
</dbReference>
<dbReference type="InterPro" id="IPR036890">
    <property type="entry name" value="HATPase_C_sf"/>
</dbReference>
<keyword evidence="10 11" id="KW-0472">Membrane</keyword>
<comment type="catalytic activity">
    <reaction evidence="1">
        <text>ATP + protein L-histidine = ADP + protein N-phospho-L-histidine.</text>
        <dbReference type="EC" id="2.7.13.3"/>
    </reaction>
</comment>
<reference evidence="14" key="2">
    <citation type="submission" date="2020-09" db="EMBL/GenBank/DDBJ databases">
        <authorList>
            <person name="Sun Q."/>
            <person name="Ohkuma M."/>
        </authorList>
    </citation>
    <scope>NUCLEOTIDE SEQUENCE</scope>
    <source>
        <strain evidence="14">JCM 3276</strain>
    </source>
</reference>
<dbReference type="SMART" id="SM00387">
    <property type="entry name" value="HATPase_c"/>
    <property type="match status" value="1"/>
</dbReference>
<accession>A0A918LJX1</accession>
<evidence type="ECO:0000259" key="13">
    <source>
        <dbReference type="PROSITE" id="PS50885"/>
    </source>
</evidence>
<gene>
    <name evidence="14" type="primary">mtrB</name>
    <name evidence="14" type="ORF">GCM10010171_62090</name>
</gene>
<dbReference type="SMART" id="SM00304">
    <property type="entry name" value="HAMP"/>
    <property type="match status" value="1"/>
</dbReference>
<feature type="transmembrane region" description="Helical" evidence="11">
    <location>
        <begin position="6"/>
        <end position="29"/>
    </location>
</feature>
<dbReference type="InterPro" id="IPR003660">
    <property type="entry name" value="HAMP_dom"/>
</dbReference>
<comment type="subcellular location">
    <subcellularLocation>
        <location evidence="2">Cell membrane</location>
    </subcellularLocation>
</comment>
<dbReference type="SUPFAM" id="SSF47384">
    <property type="entry name" value="Homodimeric domain of signal transducing histidine kinase"/>
    <property type="match status" value="1"/>
</dbReference>
<dbReference type="SUPFAM" id="SSF158472">
    <property type="entry name" value="HAMP domain-like"/>
    <property type="match status" value="1"/>
</dbReference>
<keyword evidence="7 14" id="KW-0418">Kinase</keyword>
<dbReference type="PROSITE" id="PS50885">
    <property type="entry name" value="HAMP"/>
    <property type="match status" value="1"/>
</dbReference>
<dbReference type="GO" id="GO:0005886">
    <property type="term" value="C:plasma membrane"/>
    <property type="evidence" value="ECO:0007669"/>
    <property type="project" value="UniProtKB-SubCell"/>
</dbReference>
<dbReference type="PROSITE" id="PS50109">
    <property type="entry name" value="HIS_KIN"/>
    <property type="match status" value="1"/>
</dbReference>
<dbReference type="InterPro" id="IPR050428">
    <property type="entry name" value="TCS_sensor_his_kinase"/>
</dbReference>
<reference evidence="14" key="1">
    <citation type="journal article" date="2014" name="Int. J. Syst. Evol. Microbiol.">
        <title>Complete genome sequence of Corynebacterium casei LMG S-19264T (=DSM 44701T), isolated from a smear-ripened cheese.</title>
        <authorList>
            <consortium name="US DOE Joint Genome Institute (JGI-PGF)"/>
            <person name="Walter F."/>
            <person name="Albersmeier A."/>
            <person name="Kalinowski J."/>
            <person name="Ruckert C."/>
        </authorList>
    </citation>
    <scope>NUCLEOTIDE SEQUENCE</scope>
    <source>
        <strain evidence="14">JCM 3276</strain>
    </source>
</reference>
<dbReference type="Gene3D" id="3.30.565.10">
    <property type="entry name" value="Histidine kinase-like ATPase, C-terminal domain"/>
    <property type="match status" value="1"/>
</dbReference>
<keyword evidence="9" id="KW-0902">Two-component regulatory system</keyword>
<evidence type="ECO:0000256" key="6">
    <source>
        <dbReference type="ARBA" id="ARBA00022692"/>
    </source>
</evidence>
<evidence type="ECO:0000256" key="2">
    <source>
        <dbReference type="ARBA" id="ARBA00004236"/>
    </source>
</evidence>
<keyword evidence="6 11" id="KW-0812">Transmembrane</keyword>
<dbReference type="Pfam" id="PF00672">
    <property type="entry name" value="HAMP"/>
    <property type="match status" value="1"/>
</dbReference>
<keyword evidence="4" id="KW-0597">Phosphoprotein</keyword>
<dbReference type="EC" id="2.7.13.3" evidence="3"/>
<evidence type="ECO:0000256" key="8">
    <source>
        <dbReference type="ARBA" id="ARBA00022989"/>
    </source>
</evidence>
<keyword evidence="8 11" id="KW-1133">Transmembrane helix</keyword>
<dbReference type="CDD" id="cd06225">
    <property type="entry name" value="HAMP"/>
    <property type="match status" value="1"/>
</dbReference>
<evidence type="ECO:0000313" key="14">
    <source>
        <dbReference type="EMBL" id="GGS58707.1"/>
    </source>
</evidence>
<dbReference type="InterPro" id="IPR003661">
    <property type="entry name" value="HisK_dim/P_dom"/>
</dbReference>
<keyword evidence="5" id="KW-0808">Transferase</keyword>
<evidence type="ECO:0000256" key="7">
    <source>
        <dbReference type="ARBA" id="ARBA00022777"/>
    </source>
</evidence>
<evidence type="ECO:0000256" key="3">
    <source>
        <dbReference type="ARBA" id="ARBA00012438"/>
    </source>
</evidence>
<dbReference type="InterPro" id="IPR003594">
    <property type="entry name" value="HATPase_dom"/>
</dbReference>
<organism evidence="14 15">
    <name type="scientific">Actinokineospora fastidiosa</name>
    <dbReference type="NCBI Taxonomy" id="1816"/>
    <lineage>
        <taxon>Bacteria</taxon>
        <taxon>Bacillati</taxon>
        <taxon>Actinomycetota</taxon>
        <taxon>Actinomycetes</taxon>
        <taxon>Pseudonocardiales</taxon>
        <taxon>Pseudonocardiaceae</taxon>
        <taxon>Actinokineospora</taxon>
    </lineage>
</organism>
<dbReference type="InterPro" id="IPR036097">
    <property type="entry name" value="HisK_dim/P_sf"/>
</dbReference>
<sequence length="463" mass="48327">MRLGLRGSIAVTVMLITVAASIAVAALSYQMQSGPAWDRFAASALAGFRSDAQQAARHFGAPGSSKVERIADFMEGRLGVAWAVVDLRGATAADGVRYTAAAGSPGHPGDLRVDEIDIARQGLDPVTYTADDGPRAWFAVAGTVSPDIVLVEFYNRDKIDRELAWLRTRLVVVASVVSVAAALIGVLAAGLVQRPVRVAAAAARRFGAGELDVRVPVRGSDELADLAGSFNSMAARLGDSIAALRAKERQQRRFIADVAHDLRTPLASMLAAAESLDSADPGDRERSAHLVTAQARRLSALVDDLLEMSLLDAGAADYRPEPVDLPALTADAAALAAPDQSVTVTTSGDATVVGDPRRLHTIMRNLLSNAARHGAPPITVTIDGRDPTQVSITVTDAGPGLPADLLPVVFDRFVRGDRARTGSEGSGLGLAIARENAALHNGTLRAAGGSTFILTLPRGTPPD</sequence>
<evidence type="ECO:0000256" key="11">
    <source>
        <dbReference type="SAM" id="Phobius"/>
    </source>
</evidence>
<evidence type="ECO:0000256" key="5">
    <source>
        <dbReference type="ARBA" id="ARBA00022679"/>
    </source>
</evidence>
<proteinExistence type="predicted"/>
<dbReference type="CDD" id="cd00082">
    <property type="entry name" value="HisKA"/>
    <property type="match status" value="1"/>
</dbReference>
<evidence type="ECO:0000256" key="9">
    <source>
        <dbReference type="ARBA" id="ARBA00023012"/>
    </source>
</evidence>
<dbReference type="PRINTS" id="PR00344">
    <property type="entry name" value="BCTRLSENSOR"/>
</dbReference>
<dbReference type="Proteomes" id="UP000660680">
    <property type="component" value="Unassembled WGS sequence"/>
</dbReference>
<dbReference type="Pfam" id="PF00512">
    <property type="entry name" value="HisKA"/>
    <property type="match status" value="1"/>
</dbReference>
<feature type="transmembrane region" description="Helical" evidence="11">
    <location>
        <begin position="170"/>
        <end position="192"/>
    </location>
</feature>
<evidence type="ECO:0000256" key="4">
    <source>
        <dbReference type="ARBA" id="ARBA00022553"/>
    </source>
</evidence>
<evidence type="ECO:0000256" key="10">
    <source>
        <dbReference type="ARBA" id="ARBA00023136"/>
    </source>
</evidence>
<dbReference type="PANTHER" id="PTHR45436:SF5">
    <property type="entry name" value="SENSOR HISTIDINE KINASE TRCS"/>
    <property type="match status" value="1"/>
</dbReference>
<dbReference type="Gene3D" id="1.10.287.130">
    <property type="match status" value="1"/>
</dbReference>
<dbReference type="AlphaFoldDB" id="A0A918LJX1"/>
<dbReference type="SMART" id="SM00388">
    <property type="entry name" value="HisKA"/>
    <property type="match status" value="1"/>
</dbReference>
<keyword evidence="15" id="KW-1185">Reference proteome</keyword>
<dbReference type="EMBL" id="BMRB01000010">
    <property type="protein sequence ID" value="GGS58707.1"/>
    <property type="molecule type" value="Genomic_DNA"/>
</dbReference>
<dbReference type="GO" id="GO:0000155">
    <property type="term" value="F:phosphorelay sensor kinase activity"/>
    <property type="evidence" value="ECO:0007669"/>
    <property type="project" value="InterPro"/>
</dbReference>
<dbReference type="SUPFAM" id="SSF55874">
    <property type="entry name" value="ATPase domain of HSP90 chaperone/DNA topoisomerase II/histidine kinase"/>
    <property type="match status" value="1"/>
</dbReference>
<feature type="domain" description="Histidine kinase" evidence="12">
    <location>
        <begin position="257"/>
        <end position="460"/>
    </location>
</feature>
<dbReference type="Gene3D" id="6.10.340.10">
    <property type="match status" value="1"/>
</dbReference>